<reference evidence="2 3" key="1">
    <citation type="submission" date="2016-10" db="EMBL/GenBank/DDBJ databases">
        <authorList>
            <person name="Varghese N."/>
            <person name="Submissions S."/>
        </authorList>
    </citation>
    <scope>NUCLEOTIDE SEQUENCE [LARGE SCALE GENOMIC DNA]</scope>
    <source>
        <strain evidence="2 3">GAS524</strain>
    </source>
</reference>
<dbReference type="InterPro" id="IPR007048">
    <property type="entry name" value="IraD/Gp25-like"/>
</dbReference>
<evidence type="ECO:0000313" key="3">
    <source>
        <dbReference type="Proteomes" id="UP000198803"/>
    </source>
</evidence>
<gene>
    <name evidence="2" type="ORF">SAMN05444163_8031</name>
</gene>
<dbReference type="SUPFAM" id="SSF160719">
    <property type="entry name" value="gpW/gp25-like"/>
    <property type="match status" value="1"/>
</dbReference>
<sequence>MSTASTEHLTDIDRETGALVQGWDRIKQSIFVILTTRLRTRLMRLWWGSKFLDMQDKPGNQEVLMAGMMAAIAAINTYEPEFKVTRVTIDDFGPDGDITITIEGVDLVDATLKRVRNTI</sequence>
<evidence type="ECO:0000313" key="2">
    <source>
        <dbReference type="EMBL" id="SDK40365.1"/>
    </source>
</evidence>
<proteinExistence type="predicted"/>
<name>A0ABY0QH43_9BRAD</name>
<feature type="domain" description="IraD/Gp25-like" evidence="1">
    <location>
        <begin position="24"/>
        <end position="104"/>
    </location>
</feature>
<evidence type="ECO:0000259" key="1">
    <source>
        <dbReference type="Pfam" id="PF04965"/>
    </source>
</evidence>
<dbReference type="Proteomes" id="UP000198803">
    <property type="component" value="Chromosome I"/>
</dbReference>
<accession>A0ABY0QH43</accession>
<organism evidence="2 3">
    <name type="scientific">Bradyrhizobium ottawaense</name>
    <dbReference type="NCBI Taxonomy" id="931866"/>
    <lineage>
        <taxon>Bacteria</taxon>
        <taxon>Pseudomonadati</taxon>
        <taxon>Pseudomonadota</taxon>
        <taxon>Alphaproteobacteria</taxon>
        <taxon>Hyphomicrobiales</taxon>
        <taxon>Nitrobacteraceae</taxon>
        <taxon>Bradyrhizobium</taxon>
    </lineage>
</organism>
<dbReference type="RefSeq" id="WP_091977109.1">
    <property type="nucleotide sequence ID" value="NZ_LT629693.1"/>
</dbReference>
<keyword evidence="3" id="KW-1185">Reference proteome</keyword>
<protein>
    <recommendedName>
        <fullName evidence="1">IraD/Gp25-like domain-containing protein</fullName>
    </recommendedName>
</protein>
<dbReference type="Gene3D" id="3.10.450.40">
    <property type="match status" value="1"/>
</dbReference>
<dbReference type="Pfam" id="PF04965">
    <property type="entry name" value="GPW_gp25"/>
    <property type="match status" value="1"/>
</dbReference>
<dbReference type="EMBL" id="LT629693">
    <property type="protein sequence ID" value="SDK40365.1"/>
    <property type="molecule type" value="Genomic_DNA"/>
</dbReference>